<dbReference type="Proteomes" id="UP000694724">
    <property type="component" value="Unplaced"/>
</dbReference>
<evidence type="ECO:0000313" key="3">
    <source>
        <dbReference type="Proteomes" id="UP000694724"/>
    </source>
</evidence>
<dbReference type="AlphaFoldDB" id="A0A8D1R6R2"/>
<name>A0A8D1R6R2_PIG</name>
<reference evidence="2" key="1">
    <citation type="submission" date="2025-08" db="UniProtKB">
        <authorList>
            <consortium name="Ensembl"/>
        </authorList>
    </citation>
    <scope>IDENTIFICATION</scope>
</reference>
<evidence type="ECO:0000313" key="2">
    <source>
        <dbReference type="Ensembl" id="ENSSSCP00055031797.1"/>
    </source>
</evidence>
<feature type="transmembrane region" description="Helical" evidence="1">
    <location>
        <begin position="73"/>
        <end position="97"/>
    </location>
</feature>
<proteinExistence type="predicted"/>
<dbReference type="Ensembl" id="ENSSSCT00055039977.1">
    <property type="protein sequence ID" value="ENSSSCP00055031797.1"/>
    <property type="gene ID" value="ENSSSCG00055020409.1"/>
</dbReference>
<accession>A0A8D1R6R2</accession>
<organism evidence="2 3">
    <name type="scientific">Sus scrofa</name>
    <name type="common">Pig</name>
    <dbReference type="NCBI Taxonomy" id="9823"/>
    <lineage>
        <taxon>Eukaryota</taxon>
        <taxon>Metazoa</taxon>
        <taxon>Chordata</taxon>
        <taxon>Craniata</taxon>
        <taxon>Vertebrata</taxon>
        <taxon>Euteleostomi</taxon>
        <taxon>Mammalia</taxon>
        <taxon>Eutheria</taxon>
        <taxon>Laurasiatheria</taxon>
        <taxon>Artiodactyla</taxon>
        <taxon>Suina</taxon>
        <taxon>Suidae</taxon>
        <taxon>Sus</taxon>
    </lineage>
</organism>
<keyword evidence="1" id="KW-1133">Transmembrane helix</keyword>
<keyword evidence="1" id="KW-0812">Transmembrane</keyword>
<protein>
    <submittedName>
        <fullName evidence="2">Uncharacterized protein</fullName>
    </submittedName>
</protein>
<keyword evidence="1" id="KW-0472">Membrane</keyword>
<evidence type="ECO:0000256" key="1">
    <source>
        <dbReference type="SAM" id="Phobius"/>
    </source>
</evidence>
<sequence>MSIRVHMSFSRQVLSGYTPKRGITGSCGSSIFNFLRYPHTIFHSGCTNLHHHQQCRRLPFCPHPLQHLFFVDLLMMAILTGVRCYLIVVLICISLTINDVEDFFMCLSAICISLEECLARSFAHF</sequence>